<feature type="compositionally biased region" description="Basic and acidic residues" evidence="1">
    <location>
        <begin position="10"/>
        <end position="22"/>
    </location>
</feature>
<protein>
    <submittedName>
        <fullName evidence="2">Uncharacterized protein</fullName>
    </submittedName>
</protein>
<feature type="region of interest" description="Disordered" evidence="1">
    <location>
        <begin position="1"/>
        <end position="22"/>
    </location>
</feature>
<sequence>MQSEAGPEAVWRDLGRGGGREHAHLAIRIRQEP</sequence>
<accession>A0A5B7HHP6</accession>
<evidence type="ECO:0000313" key="3">
    <source>
        <dbReference type="Proteomes" id="UP000324222"/>
    </source>
</evidence>
<comment type="caution">
    <text evidence="2">The sequence shown here is derived from an EMBL/GenBank/DDBJ whole genome shotgun (WGS) entry which is preliminary data.</text>
</comment>
<evidence type="ECO:0000256" key="1">
    <source>
        <dbReference type="SAM" id="MobiDB-lite"/>
    </source>
</evidence>
<organism evidence="2 3">
    <name type="scientific">Portunus trituberculatus</name>
    <name type="common">Swimming crab</name>
    <name type="synonym">Neptunus trituberculatus</name>
    <dbReference type="NCBI Taxonomy" id="210409"/>
    <lineage>
        <taxon>Eukaryota</taxon>
        <taxon>Metazoa</taxon>
        <taxon>Ecdysozoa</taxon>
        <taxon>Arthropoda</taxon>
        <taxon>Crustacea</taxon>
        <taxon>Multicrustacea</taxon>
        <taxon>Malacostraca</taxon>
        <taxon>Eumalacostraca</taxon>
        <taxon>Eucarida</taxon>
        <taxon>Decapoda</taxon>
        <taxon>Pleocyemata</taxon>
        <taxon>Brachyura</taxon>
        <taxon>Eubrachyura</taxon>
        <taxon>Portunoidea</taxon>
        <taxon>Portunidae</taxon>
        <taxon>Portuninae</taxon>
        <taxon>Portunus</taxon>
    </lineage>
</organism>
<evidence type="ECO:0000313" key="2">
    <source>
        <dbReference type="EMBL" id="MPC68827.1"/>
    </source>
</evidence>
<dbReference type="Proteomes" id="UP000324222">
    <property type="component" value="Unassembled WGS sequence"/>
</dbReference>
<name>A0A5B7HHP6_PORTR</name>
<gene>
    <name evidence="2" type="ORF">E2C01_063037</name>
</gene>
<reference evidence="2 3" key="1">
    <citation type="submission" date="2019-05" db="EMBL/GenBank/DDBJ databases">
        <title>Another draft genome of Portunus trituberculatus and its Hox gene families provides insights of decapod evolution.</title>
        <authorList>
            <person name="Jeong J.-H."/>
            <person name="Song I."/>
            <person name="Kim S."/>
            <person name="Choi T."/>
            <person name="Kim D."/>
            <person name="Ryu S."/>
            <person name="Kim W."/>
        </authorList>
    </citation>
    <scope>NUCLEOTIDE SEQUENCE [LARGE SCALE GENOMIC DNA]</scope>
    <source>
        <tissue evidence="2">Muscle</tissue>
    </source>
</reference>
<proteinExistence type="predicted"/>
<dbReference type="EMBL" id="VSRR010028443">
    <property type="protein sequence ID" value="MPC68827.1"/>
    <property type="molecule type" value="Genomic_DNA"/>
</dbReference>
<dbReference type="AlphaFoldDB" id="A0A5B7HHP6"/>
<keyword evidence="3" id="KW-1185">Reference proteome</keyword>